<dbReference type="PANTHER" id="PTHR42743">
    <property type="entry name" value="AMINO-ACID AMINOTRANSFERASE"/>
    <property type="match status" value="1"/>
</dbReference>
<comment type="similarity">
    <text evidence="6">Belongs to the class-IV pyridoxal-phosphate-dependent aminotransferase family.</text>
</comment>
<keyword evidence="10" id="KW-0100">Branched-chain amino acid biosynthesis</keyword>
<dbReference type="OrthoDB" id="9803598at2"/>
<sequence>MPIWLNGVLANNAGAEFNLNDKGLLLGYGVFDTALVIADKVAYREAHLEKLTKSCAALSLPVASSFLSEMMEEAAKDLPLGVIRITVTGGVGPRGMAFSPEAKPNVIVSASPIAATIFCPEIRLVLTPLRRNESSFTARIKTLNYLDAIMAVTEARQKSFDDALFLNTAGHVACSSTANLFMIRDGCLITPPVSDGILAGIMRANILRLAKSRDIPVEERSIGYEELLEADDIFLTNSLRLITQVTHLGEVALPRRSAALLALLKSMVFDEINYSRFQ</sequence>
<gene>
    <name evidence="14" type="ordered locus">Zmob_0712</name>
</gene>
<dbReference type="GO" id="GO:0009082">
    <property type="term" value="P:branched-chain amino acid biosynthetic process"/>
    <property type="evidence" value="ECO:0007669"/>
    <property type="project" value="UniProtKB-KW"/>
</dbReference>
<dbReference type="Gene3D" id="3.20.10.10">
    <property type="entry name" value="D-amino Acid Aminotransferase, subunit A, domain 2"/>
    <property type="match status" value="1"/>
</dbReference>
<dbReference type="GO" id="GO:0008153">
    <property type="term" value="P:4-aminobenzoate biosynthetic process"/>
    <property type="evidence" value="ECO:0007669"/>
    <property type="project" value="TreeGrafter"/>
</dbReference>
<evidence type="ECO:0000256" key="11">
    <source>
        <dbReference type="ARBA" id="ARBA00048212"/>
    </source>
</evidence>
<evidence type="ECO:0000256" key="1">
    <source>
        <dbReference type="ARBA" id="ARBA00001933"/>
    </source>
</evidence>
<dbReference type="RefSeq" id="WP_014500673.1">
    <property type="nucleotide sequence ID" value="NC_017262.1"/>
</dbReference>
<proteinExistence type="inferred from homology"/>
<accession>A0A0H3FXR2</accession>
<dbReference type="KEGG" id="zmm:Zmob_0712"/>
<dbReference type="FunFam" id="3.20.10.10:FF:000002">
    <property type="entry name" value="D-alanine aminotransferase"/>
    <property type="match status" value="1"/>
</dbReference>
<evidence type="ECO:0000256" key="2">
    <source>
        <dbReference type="ARBA" id="ARBA00003109"/>
    </source>
</evidence>
<dbReference type="GO" id="GO:0004084">
    <property type="term" value="F:branched-chain-amino-acid transaminase activity"/>
    <property type="evidence" value="ECO:0007669"/>
    <property type="project" value="UniProtKB-EC"/>
</dbReference>
<name>A0A0H3FXR2_ZYMMA</name>
<dbReference type="Proteomes" id="UP000001494">
    <property type="component" value="Chromosome"/>
</dbReference>
<dbReference type="InterPro" id="IPR043131">
    <property type="entry name" value="BCAT-like_N"/>
</dbReference>
<evidence type="ECO:0000256" key="9">
    <source>
        <dbReference type="ARBA" id="ARBA00022898"/>
    </source>
</evidence>
<evidence type="ECO:0000256" key="4">
    <source>
        <dbReference type="ARBA" id="ARBA00004931"/>
    </source>
</evidence>
<comment type="catalytic activity">
    <reaction evidence="12">
        <text>L-isoleucine + 2-oxoglutarate = (S)-3-methyl-2-oxopentanoate + L-glutamate</text>
        <dbReference type="Rhea" id="RHEA:24801"/>
        <dbReference type="ChEBI" id="CHEBI:16810"/>
        <dbReference type="ChEBI" id="CHEBI:29985"/>
        <dbReference type="ChEBI" id="CHEBI:35146"/>
        <dbReference type="ChEBI" id="CHEBI:58045"/>
        <dbReference type="EC" id="2.6.1.42"/>
    </reaction>
</comment>
<dbReference type="InterPro" id="IPR050571">
    <property type="entry name" value="Class-IV_PLP-Dep_Aminotrnsfr"/>
</dbReference>
<dbReference type="SUPFAM" id="SSF56752">
    <property type="entry name" value="D-aminoacid aminotransferase-like PLP-dependent enzymes"/>
    <property type="match status" value="1"/>
</dbReference>
<dbReference type="GO" id="GO:0008696">
    <property type="term" value="F:4-amino-4-deoxychorismate lyase activity"/>
    <property type="evidence" value="ECO:0007669"/>
    <property type="project" value="TreeGrafter"/>
</dbReference>
<comment type="cofactor">
    <cofactor evidence="1">
        <name>pyridoxal 5'-phosphate</name>
        <dbReference type="ChEBI" id="CHEBI:597326"/>
    </cofactor>
</comment>
<keyword evidence="9" id="KW-0663">Pyridoxal phosphate</keyword>
<dbReference type="InterPro" id="IPR036038">
    <property type="entry name" value="Aminotransferase-like"/>
</dbReference>
<organism evidence="14 15">
    <name type="scientific">Zymomonas mobilis subsp. mobilis (strain ATCC 10988 / DSM 424 / LMG 404 / NCIMB 8938 / NRRL B-806 / ZM1)</name>
    <dbReference type="NCBI Taxonomy" id="555217"/>
    <lineage>
        <taxon>Bacteria</taxon>
        <taxon>Pseudomonadati</taxon>
        <taxon>Pseudomonadota</taxon>
        <taxon>Alphaproteobacteria</taxon>
        <taxon>Sphingomonadales</taxon>
        <taxon>Zymomonadaceae</taxon>
        <taxon>Zymomonas</taxon>
    </lineage>
</organism>
<comment type="pathway">
    <text evidence="5">Amino-acid biosynthesis; L-leucine biosynthesis; L-leucine from 3-methyl-2-oxobutanoate: step 4/4.</text>
</comment>
<keyword evidence="10" id="KW-0028">Amino-acid biosynthesis</keyword>
<evidence type="ECO:0000256" key="3">
    <source>
        <dbReference type="ARBA" id="ARBA00004824"/>
    </source>
</evidence>
<dbReference type="Gene3D" id="3.30.470.10">
    <property type="match status" value="1"/>
</dbReference>
<dbReference type="PANTHER" id="PTHR42743:SF2">
    <property type="entry name" value="AMINODEOXYCHORISMATE LYASE"/>
    <property type="match status" value="1"/>
</dbReference>
<dbReference type="InterPro" id="IPR001544">
    <property type="entry name" value="Aminotrans_IV"/>
</dbReference>
<comment type="pathway">
    <text evidence="4">Amino-acid biosynthesis; L-valine biosynthesis; L-valine from pyruvate: step 4/4.</text>
</comment>
<dbReference type="HOGENOM" id="CLU_020844_2_0_5"/>
<evidence type="ECO:0000256" key="7">
    <source>
        <dbReference type="ARBA" id="ARBA00013053"/>
    </source>
</evidence>
<comment type="catalytic activity">
    <reaction evidence="13">
        <text>L-leucine + 2-oxoglutarate = 4-methyl-2-oxopentanoate + L-glutamate</text>
        <dbReference type="Rhea" id="RHEA:18321"/>
        <dbReference type="ChEBI" id="CHEBI:16810"/>
        <dbReference type="ChEBI" id="CHEBI:17865"/>
        <dbReference type="ChEBI" id="CHEBI:29985"/>
        <dbReference type="ChEBI" id="CHEBI:57427"/>
        <dbReference type="EC" id="2.6.1.42"/>
    </reaction>
</comment>
<evidence type="ECO:0000256" key="6">
    <source>
        <dbReference type="ARBA" id="ARBA00009320"/>
    </source>
</evidence>
<dbReference type="EC" id="2.6.1.42" evidence="7"/>
<dbReference type="GO" id="GO:0005829">
    <property type="term" value="C:cytosol"/>
    <property type="evidence" value="ECO:0007669"/>
    <property type="project" value="TreeGrafter"/>
</dbReference>
<comment type="function">
    <text evidence="2">Acts on leucine, isoleucine and valine.</text>
</comment>
<keyword evidence="14" id="KW-0808">Transferase</keyword>
<dbReference type="InterPro" id="IPR043132">
    <property type="entry name" value="BCAT-like_C"/>
</dbReference>
<dbReference type="eggNOG" id="COG0115">
    <property type="taxonomic scope" value="Bacteria"/>
</dbReference>
<dbReference type="EMBL" id="CP002850">
    <property type="protein sequence ID" value="AEH62554.1"/>
    <property type="molecule type" value="Genomic_DNA"/>
</dbReference>
<evidence type="ECO:0000256" key="5">
    <source>
        <dbReference type="ARBA" id="ARBA00005072"/>
    </source>
</evidence>
<comment type="pathway">
    <text evidence="3">Amino-acid biosynthesis; L-isoleucine biosynthesis; L-isoleucine from 2-oxobutanoate: step 4/4.</text>
</comment>
<evidence type="ECO:0000313" key="14">
    <source>
        <dbReference type="EMBL" id="AEH62554.1"/>
    </source>
</evidence>
<comment type="catalytic activity">
    <reaction evidence="11">
        <text>L-valine + 2-oxoglutarate = 3-methyl-2-oxobutanoate + L-glutamate</text>
        <dbReference type="Rhea" id="RHEA:24813"/>
        <dbReference type="ChEBI" id="CHEBI:11851"/>
        <dbReference type="ChEBI" id="CHEBI:16810"/>
        <dbReference type="ChEBI" id="CHEBI:29985"/>
        <dbReference type="ChEBI" id="CHEBI:57762"/>
        <dbReference type="EC" id="2.6.1.42"/>
    </reaction>
</comment>
<dbReference type="AlphaFoldDB" id="A0A0H3FXR2"/>
<evidence type="ECO:0000313" key="15">
    <source>
        <dbReference type="Proteomes" id="UP000001494"/>
    </source>
</evidence>
<evidence type="ECO:0000256" key="12">
    <source>
        <dbReference type="ARBA" id="ARBA00048798"/>
    </source>
</evidence>
<evidence type="ECO:0000256" key="13">
    <source>
        <dbReference type="ARBA" id="ARBA00049229"/>
    </source>
</evidence>
<evidence type="ECO:0000256" key="10">
    <source>
        <dbReference type="ARBA" id="ARBA00023304"/>
    </source>
</evidence>
<reference evidence="14 15" key="1">
    <citation type="journal article" date="2011" name="J. Bacteriol.">
        <title>Genome sequence of the ethanol-producing Zymomonas mobilis subsp. mobilis lectotype strain ATCC 10988.</title>
        <authorList>
            <person name="Pappas K.M."/>
            <person name="Kouvelis V.N."/>
            <person name="Saunders E."/>
            <person name="Brettin T.S."/>
            <person name="Bruce D."/>
            <person name="Detter C."/>
            <person name="Balakireva M."/>
            <person name="Han C.S."/>
            <person name="Savvakis G."/>
            <person name="Kyrpides N.C."/>
            <person name="Typas M.A."/>
        </authorList>
    </citation>
    <scope>NUCLEOTIDE SEQUENCE [LARGE SCALE GENOMIC DNA]</scope>
    <source>
        <strain evidence="15">ATCC 10988 / DSM 424 / CCUG 17860 / LMG 404 / NCIMB 8938 / NRRL B-806 / ZM1</strain>
    </source>
</reference>
<evidence type="ECO:0000256" key="8">
    <source>
        <dbReference type="ARBA" id="ARBA00014472"/>
    </source>
</evidence>
<protein>
    <recommendedName>
        <fullName evidence="8">Probable branched-chain-amino-acid aminotransferase</fullName>
        <ecNumber evidence="7">2.6.1.42</ecNumber>
    </recommendedName>
</protein>
<dbReference type="Pfam" id="PF01063">
    <property type="entry name" value="Aminotran_4"/>
    <property type="match status" value="1"/>
</dbReference>
<keyword evidence="14" id="KW-0032">Aminotransferase</keyword>